<keyword evidence="3" id="KW-0677">Repeat</keyword>
<dbReference type="PRINTS" id="PR00320">
    <property type="entry name" value="GPROTEINBRPT"/>
</dbReference>
<dbReference type="CDD" id="cd00200">
    <property type="entry name" value="WD40"/>
    <property type="match status" value="1"/>
</dbReference>
<keyword evidence="7" id="KW-0175">Coiled coil</keyword>
<evidence type="ECO:0000256" key="2">
    <source>
        <dbReference type="ARBA" id="ARBA00022723"/>
    </source>
</evidence>
<keyword evidence="10" id="KW-1185">Reference proteome</keyword>
<evidence type="ECO:0000256" key="5">
    <source>
        <dbReference type="ARBA" id="ARBA00022833"/>
    </source>
</evidence>
<dbReference type="AlphaFoldDB" id="X6MK86"/>
<feature type="domain" description="TRAF-type" evidence="8">
    <location>
        <begin position="136"/>
        <end position="182"/>
    </location>
</feature>
<accession>X6MK86</accession>
<dbReference type="SUPFAM" id="SSF50978">
    <property type="entry name" value="WD40 repeat-like"/>
    <property type="match status" value="1"/>
</dbReference>
<dbReference type="InterPro" id="IPR036322">
    <property type="entry name" value="WD40_repeat_dom_sf"/>
</dbReference>
<dbReference type="Proteomes" id="UP000023152">
    <property type="component" value="Unassembled WGS sequence"/>
</dbReference>
<protein>
    <submittedName>
        <fullName evidence="9">G-protein beta WD-40 repeats containing protein</fullName>
    </submittedName>
</protein>
<dbReference type="Pfam" id="PF02176">
    <property type="entry name" value="zf-TRAF"/>
    <property type="match status" value="1"/>
</dbReference>
<evidence type="ECO:0000256" key="4">
    <source>
        <dbReference type="ARBA" id="ARBA00022771"/>
    </source>
</evidence>
<evidence type="ECO:0000256" key="6">
    <source>
        <dbReference type="PROSITE-ProRule" id="PRU00221"/>
    </source>
</evidence>
<keyword evidence="4" id="KW-0863">Zinc-finger</keyword>
<dbReference type="InterPro" id="IPR001680">
    <property type="entry name" value="WD40_rpt"/>
</dbReference>
<keyword evidence="2" id="KW-0479">Metal-binding</keyword>
<keyword evidence="1 6" id="KW-0853">WD repeat</keyword>
<dbReference type="InterPro" id="IPR013083">
    <property type="entry name" value="Znf_RING/FYVE/PHD"/>
</dbReference>
<keyword evidence="5" id="KW-0862">Zinc</keyword>
<evidence type="ECO:0000313" key="10">
    <source>
        <dbReference type="Proteomes" id="UP000023152"/>
    </source>
</evidence>
<dbReference type="Gene3D" id="3.30.40.10">
    <property type="entry name" value="Zinc/RING finger domain, C3HC4 (zinc finger)"/>
    <property type="match status" value="1"/>
</dbReference>
<evidence type="ECO:0000256" key="3">
    <source>
        <dbReference type="ARBA" id="ARBA00022737"/>
    </source>
</evidence>
<feature type="repeat" description="WD" evidence="6">
    <location>
        <begin position="637"/>
        <end position="663"/>
    </location>
</feature>
<dbReference type="Gene3D" id="2.130.10.10">
    <property type="entry name" value="YVTN repeat-like/Quinoprotein amine dehydrogenase"/>
    <property type="match status" value="3"/>
</dbReference>
<dbReference type="SUPFAM" id="SSF49599">
    <property type="entry name" value="TRAF domain-like"/>
    <property type="match status" value="1"/>
</dbReference>
<dbReference type="PANTHER" id="PTHR19848">
    <property type="entry name" value="WD40 REPEAT PROTEIN"/>
    <property type="match status" value="1"/>
</dbReference>
<feature type="repeat" description="WD" evidence="6">
    <location>
        <begin position="421"/>
        <end position="468"/>
    </location>
</feature>
<dbReference type="InterPro" id="IPR001293">
    <property type="entry name" value="Znf_TRAF"/>
</dbReference>
<dbReference type="PROSITE" id="PS50082">
    <property type="entry name" value="WD_REPEATS_2"/>
    <property type="match status" value="4"/>
</dbReference>
<dbReference type="Pfam" id="PF00400">
    <property type="entry name" value="WD40"/>
    <property type="match status" value="4"/>
</dbReference>
<organism evidence="9 10">
    <name type="scientific">Reticulomyxa filosa</name>
    <dbReference type="NCBI Taxonomy" id="46433"/>
    <lineage>
        <taxon>Eukaryota</taxon>
        <taxon>Sar</taxon>
        <taxon>Rhizaria</taxon>
        <taxon>Retaria</taxon>
        <taxon>Foraminifera</taxon>
        <taxon>Monothalamids</taxon>
        <taxon>Reticulomyxidae</taxon>
        <taxon>Reticulomyxa</taxon>
    </lineage>
</organism>
<dbReference type="PANTHER" id="PTHR19848:SF8">
    <property type="entry name" value="F-BOX AND WD REPEAT DOMAIN CONTAINING 7"/>
    <property type="match status" value="1"/>
</dbReference>
<dbReference type="InterPro" id="IPR015943">
    <property type="entry name" value="WD40/YVTN_repeat-like_dom_sf"/>
</dbReference>
<dbReference type="InterPro" id="IPR019775">
    <property type="entry name" value="WD40_repeat_CS"/>
</dbReference>
<evidence type="ECO:0000256" key="1">
    <source>
        <dbReference type="ARBA" id="ARBA00022574"/>
    </source>
</evidence>
<feature type="coiled-coil region" evidence="7">
    <location>
        <begin position="208"/>
        <end position="338"/>
    </location>
</feature>
<dbReference type="EMBL" id="ASPP01020583">
    <property type="protein sequence ID" value="ETO13475.1"/>
    <property type="molecule type" value="Genomic_DNA"/>
</dbReference>
<proteinExistence type="predicted"/>
<feature type="repeat" description="WD" evidence="6">
    <location>
        <begin position="469"/>
        <end position="512"/>
    </location>
</feature>
<evidence type="ECO:0000259" key="8">
    <source>
        <dbReference type="Pfam" id="PF02176"/>
    </source>
</evidence>
<dbReference type="GO" id="GO:0008270">
    <property type="term" value="F:zinc ion binding"/>
    <property type="evidence" value="ECO:0007669"/>
    <property type="project" value="UniProtKB-KW"/>
</dbReference>
<dbReference type="PROSITE" id="PS00678">
    <property type="entry name" value="WD_REPEATS_1"/>
    <property type="match status" value="4"/>
</dbReference>
<reference evidence="9 10" key="1">
    <citation type="journal article" date="2013" name="Curr. Biol.">
        <title>The Genome of the Foraminiferan Reticulomyxa filosa.</title>
        <authorList>
            <person name="Glockner G."/>
            <person name="Hulsmann N."/>
            <person name="Schleicher M."/>
            <person name="Noegel A.A."/>
            <person name="Eichinger L."/>
            <person name="Gallinger C."/>
            <person name="Pawlowski J."/>
            <person name="Sierra R."/>
            <person name="Euteneuer U."/>
            <person name="Pillet L."/>
            <person name="Moustafa A."/>
            <person name="Platzer M."/>
            <person name="Groth M."/>
            <person name="Szafranski K."/>
            <person name="Schliwa M."/>
        </authorList>
    </citation>
    <scope>NUCLEOTIDE SEQUENCE [LARGE SCALE GENOMIC DNA]</scope>
</reference>
<sequence>MLIVQVEETERIKTLSLEGCYDKNWLASTNKLKHLQNFQCLLCNQIANNAMELTCNEHEDHKETLVVGEQCLIQYLSENNNQCPVGKHKDCTYVKVRALRNVIGGLKVICLQQFIIQSNLKTNMQTKKGDIITEAKQCCKFKGKLEEMKDHLGNECPLKPLECKFKKFGCDDVLYVSNFEQHLQLQMKKHLDLLLNYIIRQSNPIEETEKLKLKIKEQENEIRSLKLDNENKTIQIENCLKEKQKWDEKEKEVKEQHIQFTNLDELNQLKSKINESDIINTEMNQLEKQIQSKCDEINKLNHDIECKDKQIADKDNLIQQIQTNIETIKKDFHDKEKQLSSHYEKTNKGFEEKYSKLTQDYQSVVKKLNEKNGTKEQKKQIDKDNFSFLTLTKLLNTFNGHTDRVTIRVWDVDNNKQIQLFNGHAGEVYCVKFSQYHYQNHRCNIICSSSFDKTIRFWDIKNNQQLQIFKGHTGGVNGIEFSIFNGGRYLCSGSDDWTIRLWDVETSNSLHIFNEQGSACCVAISPLQSHNNNDNSVGVIGGNGYTICSGLSDNTICMWDIETTKQSIIFEGHGDHVKKIIGYSNTILSGSNDKSVRLWDIRSGQQIQVFKGHVDYVNAVEYLPFVIKNGSDVIGDSSNVICSGSMDNTIRFWDIRSNKNGLYMIKGDKEDEGIRSLKFLSLQKKEKENEYQKNDYCFNLCYGNDFFVGFDD</sequence>
<feature type="repeat" description="WD" evidence="6">
    <location>
        <begin position="570"/>
        <end position="609"/>
    </location>
</feature>
<dbReference type="SMART" id="SM00320">
    <property type="entry name" value="WD40"/>
    <property type="match status" value="5"/>
</dbReference>
<comment type="caution">
    <text evidence="9">The sequence shown here is derived from an EMBL/GenBank/DDBJ whole genome shotgun (WGS) entry which is preliminary data.</text>
</comment>
<evidence type="ECO:0000256" key="7">
    <source>
        <dbReference type="SAM" id="Coils"/>
    </source>
</evidence>
<name>X6MK86_RETFI</name>
<dbReference type="InterPro" id="IPR020472">
    <property type="entry name" value="WD40_PAC1"/>
</dbReference>
<gene>
    <name evidence="9" type="ORF">RFI_23898</name>
</gene>
<dbReference type="PROSITE" id="PS50294">
    <property type="entry name" value="WD_REPEATS_REGION"/>
    <property type="match status" value="3"/>
</dbReference>
<evidence type="ECO:0000313" key="9">
    <source>
        <dbReference type="EMBL" id="ETO13475.1"/>
    </source>
</evidence>